<dbReference type="EMBL" id="CP116942">
    <property type="protein sequence ID" value="WCO65185.1"/>
    <property type="molecule type" value="Genomic_DNA"/>
</dbReference>
<evidence type="ECO:0000259" key="2">
    <source>
        <dbReference type="Pfam" id="PF10708"/>
    </source>
</evidence>
<dbReference type="KEGG" id="ima:PO878_11815"/>
<dbReference type="RefSeq" id="WP_272734710.1">
    <property type="nucleotide sequence ID" value="NZ_CP116942.1"/>
</dbReference>
<gene>
    <name evidence="3" type="ORF">PO878_11815</name>
</gene>
<evidence type="ECO:0000256" key="1">
    <source>
        <dbReference type="SAM" id="MobiDB-lite"/>
    </source>
</evidence>
<keyword evidence="4" id="KW-1185">Reference proteome</keyword>
<evidence type="ECO:0000313" key="3">
    <source>
        <dbReference type="EMBL" id="WCO65185.1"/>
    </source>
</evidence>
<dbReference type="AlphaFoldDB" id="A0AAF0BTR8"/>
<evidence type="ECO:0000313" key="4">
    <source>
        <dbReference type="Proteomes" id="UP001216390"/>
    </source>
</evidence>
<name>A0AAF0BTR8_9ACTN</name>
<proteinExistence type="predicted"/>
<feature type="domain" description="DUF2510" evidence="2">
    <location>
        <begin position="17"/>
        <end position="45"/>
    </location>
</feature>
<accession>A0AAF0BTR8</accession>
<sequence length="101" mass="11290">MPDAPRPDATPSAPQPAGWYPDPDGEGLRWWDGTTWTVHEQPAPSGMSCLVCDHGDFDRAQYMLNTQGMTLLGWDGFNRQATCLVCRRCGFIHWFAPAPPR</sequence>
<organism evidence="3 4">
    <name type="scientific">Iamia majanohamensis</name>
    <dbReference type="NCBI Taxonomy" id="467976"/>
    <lineage>
        <taxon>Bacteria</taxon>
        <taxon>Bacillati</taxon>
        <taxon>Actinomycetota</taxon>
        <taxon>Acidimicrobiia</taxon>
        <taxon>Acidimicrobiales</taxon>
        <taxon>Iamiaceae</taxon>
        <taxon>Iamia</taxon>
    </lineage>
</organism>
<feature type="region of interest" description="Disordered" evidence="1">
    <location>
        <begin position="1"/>
        <end position="24"/>
    </location>
</feature>
<dbReference type="InterPro" id="IPR018929">
    <property type="entry name" value="DUF2510"/>
</dbReference>
<reference evidence="3" key="1">
    <citation type="submission" date="2023-01" db="EMBL/GenBank/DDBJ databases">
        <title>The diversity of Class Acidimicrobiia in South China Sea sediment environments and the proposal of Iamia marina sp. nov., a novel species of the genus Iamia.</title>
        <authorList>
            <person name="He Y."/>
            <person name="Tian X."/>
        </authorList>
    </citation>
    <scope>NUCLEOTIDE SEQUENCE</scope>
    <source>
        <strain evidence="3">DSM 19957</strain>
    </source>
</reference>
<protein>
    <submittedName>
        <fullName evidence="3">DUF2510 domain-containing protein</fullName>
    </submittedName>
</protein>
<dbReference type="Proteomes" id="UP001216390">
    <property type="component" value="Chromosome"/>
</dbReference>
<dbReference type="Pfam" id="PF10708">
    <property type="entry name" value="DUF2510"/>
    <property type="match status" value="1"/>
</dbReference>